<evidence type="ECO:0000313" key="19">
    <source>
        <dbReference type="Proteomes" id="UP000186104"/>
    </source>
</evidence>
<dbReference type="InterPro" id="IPR034300">
    <property type="entry name" value="PNTB-like"/>
</dbReference>
<dbReference type="GO" id="GO:0050661">
    <property type="term" value="F:NADP binding"/>
    <property type="evidence" value="ECO:0007669"/>
    <property type="project" value="InterPro"/>
</dbReference>
<dbReference type="Gene3D" id="3.40.50.1220">
    <property type="entry name" value="TPP-binding domain"/>
    <property type="match status" value="1"/>
</dbReference>
<evidence type="ECO:0000256" key="6">
    <source>
        <dbReference type="ARBA" id="ARBA00022475"/>
    </source>
</evidence>
<feature type="transmembrane region" description="Helical" evidence="16">
    <location>
        <begin position="234"/>
        <end position="253"/>
    </location>
</feature>
<dbReference type="GO" id="GO:0008750">
    <property type="term" value="F:proton-translocating NAD(P)+ transhydrogenase activity"/>
    <property type="evidence" value="ECO:0007669"/>
    <property type="project" value="UniProtKB-EC"/>
</dbReference>
<comment type="function">
    <text evidence="1 15">The transhydrogenation between NADH and NADP is coupled to respiration and ATP hydrolysis and functions as a proton pump across the membrane.</text>
</comment>
<evidence type="ECO:0000256" key="15">
    <source>
        <dbReference type="PIRNR" id="PIRNR000204"/>
    </source>
</evidence>
<keyword evidence="6 15" id="KW-1003">Cell membrane</keyword>
<feature type="transmembrane region" description="Helical" evidence="16">
    <location>
        <begin position="20"/>
        <end position="40"/>
    </location>
</feature>
<evidence type="ECO:0000256" key="5">
    <source>
        <dbReference type="ARBA" id="ARBA00014581"/>
    </source>
</evidence>
<feature type="transmembrane region" description="Helical" evidence="16">
    <location>
        <begin position="52"/>
        <end position="70"/>
    </location>
</feature>
<reference evidence="18 19" key="1">
    <citation type="submission" date="2016-06" db="EMBL/GenBank/DDBJ databases">
        <title>Complete genome sequence of a saline-alkali tolerant type strain Dietzia timorensis ID05-A0528T.</title>
        <authorList>
            <person name="Wu X."/>
        </authorList>
    </citation>
    <scope>NUCLEOTIDE SEQUENCE [LARGE SCALE GENOMIC DNA]</scope>
    <source>
        <strain evidence="18 19">ID05-A0528</strain>
    </source>
</reference>
<dbReference type="EC" id="7.1.1.1" evidence="4 15"/>
<keyword evidence="13 15" id="KW-0472">Membrane</keyword>
<feature type="transmembrane region" description="Helical" evidence="16">
    <location>
        <begin position="121"/>
        <end position="139"/>
    </location>
</feature>
<dbReference type="KEGG" id="dtm:BJL86_0103"/>
<keyword evidence="11 16" id="KW-1133">Transmembrane helix</keyword>
<evidence type="ECO:0000256" key="11">
    <source>
        <dbReference type="ARBA" id="ARBA00022989"/>
    </source>
</evidence>
<dbReference type="PANTHER" id="PTHR44758:SF1">
    <property type="entry name" value="NAD(P) TRANSHYDROGENASE SUBUNIT BETA"/>
    <property type="match status" value="1"/>
</dbReference>
<dbReference type="EMBL" id="CP015961">
    <property type="protein sequence ID" value="ANI90914.1"/>
    <property type="molecule type" value="Genomic_DNA"/>
</dbReference>
<keyword evidence="19" id="KW-1185">Reference proteome</keyword>
<feature type="transmembrane region" description="Helical" evidence="16">
    <location>
        <begin position="90"/>
        <end position="109"/>
    </location>
</feature>
<dbReference type="SUPFAM" id="SSF52467">
    <property type="entry name" value="DHS-like NAD/FAD-binding domain"/>
    <property type="match status" value="1"/>
</dbReference>
<dbReference type="InterPro" id="IPR029035">
    <property type="entry name" value="DHS-like_NAD/FAD-binding_dom"/>
</dbReference>
<evidence type="ECO:0000256" key="7">
    <source>
        <dbReference type="ARBA" id="ARBA00022519"/>
    </source>
</evidence>
<evidence type="ECO:0000256" key="16">
    <source>
        <dbReference type="SAM" id="Phobius"/>
    </source>
</evidence>
<feature type="transmembrane region" description="Helical" evidence="16">
    <location>
        <begin position="260"/>
        <end position="280"/>
    </location>
</feature>
<keyword evidence="8 16" id="KW-0812">Transmembrane</keyword>
<accession>A0A173LH46</accession>
<keyword evidence="10 15" id="KW-1278">Translocase</keyword>
<gene>
    <name evidence="18" type="ORF">BJL86_0103</name>
</gene>
<evidence type="ECO:0000256" key="9">
    <source>
        <dbReference type="ARBA" id="ARBA00022857"/>
    </source>
</evidence>
<proteinExistence type="inferred from homology"/>
<name>A0A173LH46_9ACTN</name>
<dbReference type="InterPro" id="IPR012136">
    <property type="entry name" value="NADH_DH_b"/>
</dbReference>
<dbReference type="Pfam" id="PF02233">
    <property type="entry name" value="PNTB"/>
    <property type="match status" value="1"/>
</dbReference>
<dbReference type="GO" id="GO:0005886">
    <property type="term" value="C:plasma membrane"/>
    <property type="evidence" value="ECO:0007669"/>
    <property type="project" value="UniProtKB-SubCell"/>
</dbReference>
<feature type="transmembrane region" description="Helical" evidence="16">
    <location>
        <begin position="201"/>
        <end position="222"/>
    </location>
</feature>
<dbReference type="AlphaFoldDB" id="A0A173LH46"/>
<evidence type="ECO:0000256" key="10">
    <source>
        <dbReference type="ARBA" id="ARBA00022967"/>
    </source>
</evidence>
<feature type="transmembrane region" description="Helical" evidence="16">
    <location>
        <begin position="159"/>
        <end position="180"/>
    </location>
</feature>
<evidence type="ECO:0000256" key="12">
    <source>
        <dbReference type="ARBA" id="ARBA00023027"/>
    </source>
</evidence>
<evidence type="ECO:0000256" key="1">
    <source>
        <dbReference type="ARBA" id="ARBA00003943"/>
    </source>
</evidence>
<comment type="catalytic activity">
    <reaction evidence="14 15">
        <text>NAD(+) + NADPH + H(+)(in) = NADH + NADP(+) + H(+)(out)</text>
        <dbReference type="Rhea" id="RHEA:47992"/>
        <dbReference type="ChEBI" id="CHEBI:15378"/>
        <dbReference type="ChEBI" id="CHEBI:57540"/>
        <dbReference type="ChEBI" id="CHEBI:57783"/>
        <dbReference type="ChEBI" id="CHEBI:57945"/>
        <dbReference type="ChEBI" id="CHEBI:58349"/>
        <dbReference type="EC" id="7.1.1.1"/>
    </reaction>
</comment>
<feature type="domain" description="NADP transhydrogenase beta-like" evidence="17">
    <location>
        <begin position="25"/>
        <end position="506"/>
    </location>
</feature>
<dbReference type="PIRSF" id="PIRSF000204">
    <property type="entry name" value="PNTB"/>
    <property type="match status" value="1"/>
</dbReference>
<protein>
    <recommendedName>
        <fullName evidence="5 15">NAD(P) transhydrogenase subunit beta</fullName>
        <ecNumber evidence="4 15">7.1.1.1</ecNumber>
    </recommendedName>
    <alternativeName>
        <fullName evidence="15">Nicotinamide nucleotide transhydrogenase subunit beta</fullName>
    </alternativeName>
</protein>
<dbReference type="PANTHER" id="PTHR44758">
    <property type="entry name" value="NAD(P) TRANSHYDROGENASE SUBUNIT BETA"/>
    <property type="match status" value="1"/>
</dbReference>
<evidence type="ECO:0000256" key="13">
    <source>
        <dbReference type="ARBA" id="ARBA00023136"/>
    </source>
</evidence>
<organism evidence="18 19">
    <name type="scientific">Dietzia timorensis</name>
    <dbReference type="NCBI Taxonomy" id="499555"/>
    <lineage>
        <taxon>Bacteria</taxon>
        <taxon>Bacillati</taxon>
        <taxon>Actinomycetota</taxon>
        <taxon>Actinomycetes</taxon>
        <taxon>Mycobacteriales</taxon>
        <taxon>Dietziaceae</taxon>
        <taxon>Dietzia</taxon>
    </lineage>
</organism>
<comment type="subcellular location">
    <subcellularLocation>
        <location evidence="2">Cell inner membrane</location>
        <topology evidence="2">Multi-pass membrane protein</topology>
    </subcellularLocation>
</comment>
<feature type="transmembrane region" description="Helical" evidence="16">
    <location>
        <begin position="286"/>
        <end position="304"/>
    </location>
</feature>
<dbReference type="STRING" id="499555.BJL86_0103"/>
<keyword evidence="9 15" id="KW-0521">NADP</keyword>
<sequence length="511" mass="52543">MNTEIFNVFVTSSQTPPSAWNYVVSALYIVAFGMFIYGLMGLTGPKTAVRGNWIAGIGMVLAIAATILNVPVRNGQLGGPEGSGVSTPTINWVLIAVGLLVGVVLGIPPARRTKMTAMPQLVALFNGVGGGTVALIAWAEFIETDGFQHFRDTPAGPVVAGSLIAAIIGSISFWGSLVAFAKLQELLNKNLERNLVKAAKAFQLANIVLLLVSIAIAIYLAINAANGGGANTWWIVGLLVAAGIMGLFVVFPIGGADMPVVISLLNALTGLSAAAAGIALNNTAMIVAGMIVGASGSILTNLMAKAMNRSIPAIVFGAFGGGDDGAGPAGGAEGGTVKSTSASDAAIQMAYANQVIVVPGYGLAVAQAQHAVKEMAGLLEDKGVEVKYAIHPVAGRMPGHMNVLLAEADVPYDAMKEMDDINGEFNRTDVAIVIGANDVTNPAARNDPSSPIHGMPILNVDEARSTIVLKRSMSSGYAGIENPLFFADATSMLFGDAKGSVDSIVEELKAL</sequence>
<evidence type="ECO:0000256" key="4">
    <source>
        <dbReference type="ARBA" id="ARBA00012943"/>
    </source>
</evidence>
<evidence type="ECO:0000313" key="18">
    <source>
        <dbReference type="EMBL" id="ANI90914.1"/>
    </source>
</evidence>
<evidence type="ECO:0000256" key="8">
    <source>
        <dbReference type="ARBA" id="ARBA00022692"/>
    </source>
</evidence>
<keyword evidence="12 15" id="KW-0520">NAD</keyword>
<dbReference type="FunFam" id="3.40.50.1220:FF:000002">
    <property type="entry name" value="NAD(P) transhydrogenase subunit beta"/>
    <property type="match status" value="1"/>
</dbReference>
<keyword evidence="7 15" id="KW-0997">Cell inner membrane</keyword>
<evidence type="ECO:0000256" key="2">
    <source>
        <dbReference type="ARBA" id="ARBA00004429"/>
    </source>
</evidence>
<dbReference type="Proteomes" id="UP000186104">
    <property type="component" value="Chromosome"/>
</dbReference>
<evidence type="ECO:0000256" key="14">
    <source>
        <dbReference type="ARBA" id="ARBA00048202"/>
    </source>
</evidence>
<evidence type="ECO:0000259" key="17">
    <source>
        <dbReference type="Pfam" id="PF02233"/>
    </source>
</evidence>
<evidence type="ECO:0000256" key="3">
    <source>
        <dbReference type="ARBA" id="ARBA00007919"/>
    </source>
</evidence>
<comment type="similarity">
    <text evidence="3 15">Belongs to the PNT beta subunit family.</text>
</comment>